<dbReference type="PANTHER" id="PTHR12080">
    <property type="entry name" value="SIGNALING LYMPHOCYTIC ACTIVATION MOLECULE"/>
    <property type="match status" value="1"/>
</dbReference>
<keyword evidence="2" id="KW-0732">Signal</keyword>
<protein>
    <submittedName>
        <fullName evidence="5">Uncharacterized protein</fullName>
    </submittedName>
</protein>
<dbReference type="GO" id="GO:0016020">
    <property type="term" value="C:membrane"/>
    <property type="evidence" value="ECO:0007669"/>
    <property type="project" value="UniProtKB-SubCell"/>
</dbReference>
<gene>
    <name evidence="5" type="ORF">ACEWY4_006121</name>
</gene>
<evidence type="ECO:0000256" key="3">
    <source>
        <dbReference type="ARBA" id="ARBA00023136"/>
    </source>
</evidence>
<name>A0ABD1KCJ0_9TELE</name>
<dbReference type="InterPro" id="IPR013783">
    <property type="entry name" value="Ig-like_fold"/>
</dbReference>
<keyword evidence="3" id="KW-0472">Membrane</keyword>
<reference evidence="5 6" key="1">
    <citation type="submission" date="2024-09" db="EMBL/GenBank/DDBJ databases">
        <title>A chromosome-level genome assembly of Gray's grenadier anchovy, Coilia grayii.</title>
        <authorList>
            <person name="Fu Z."/>
        </authorList>
    </citation>
    <scope>NUCLEOTIDE SEQUENCE [LARGE SCALE GENOMIC DNA]</scope>
    <source>
        <strain evidence="5">G4</strain>
        <tissue evidence="5">Muscle</tissue>
    </source>
</reference>
<evidence type="ECO:0000256" key="1">
    <source>
        <dbReference type="ARBA" id="ARBA00004370"/>
    </source>
</evidence>
<dbReference type="PANTHER" id="PTHR12080:SF56">
    <property type="entry name" value="NATURAL KILLER CELL RECEPTOR 2B4"/>
    <property type="match status" value="1"/>
</dbReference>
<proteinExistence type="predicted"/>
<accession>A0ABD1KCJ0</accession>
<dbReference type="EMBL" id="JBHFQA010000006">
    <property type="protein sequence ID" value="KAL2096914.1"/>
    <property type="molecule type" value="Genomic_DNA"/>
</dbReference>
<dbReference type="Proteomes" id="UP001591681">
    <property type="component" value="Unassembled WGS sequence"/>
</dbReference>
<dbReference type="InterPro" id="IPR015631">
    <property type="entry name" value="CD2/SLAM_rcpt"/>
</dbReference>
<keyword evidence="6" id="KW-1185">Reference proteome</keyword>
<organism evidence="5 6">
    <name type="scientific">Coilia grayii</name>
    <name type="common">Gray's grenadier anchovy</name>
    <dbReference type="NCBI Taxonomy" id="363190"/>
    <lineage>
        <taxon>Eukaryota</taxon>
        <taxon>Metazoa</taxon>
        <taxon>Chordata</taxon>
        <taxon>Craniata</taxon>
        <taxon>Vertebrata</taxon>
        <taxon>Euteleostomi</taxon>
        <taxon>Actinopterygii</taxon>
        <taxon>Neopterygii</taxon>
        <taxon>Teleostei</taxon>
        <taxon>Clupei</taxon>
        <taxon>Clupeiformes</taxon>
        <taxon>Clupeoidei</taxon>
        <taxon>Engraulidae</taxon>
        <taxon>Coilinae</taxon>
        <taxon>Coilia</taxon>
    </lineage>
</organism>
<dbReference type="AlphaFoldDB" id="A0ABD1KCJ0"/>
<evidence type="ECO:0000313" key="5">
    <source>
        <dbReference type="EMBL" id="KAL2096914.1"/>
    </source>
</evidence>
<comment type="subcellular location">
    <subcellularLocation>
        <location evidence="1">Membrane</location>
    </subcellularLocation>
</comment>
<evidence type="ECO:0000256" key="4">
    <source>
        <dbReference type="ARBA" id="ARBA00023180"/>
    </source>
</evidence>
<evidence type="ECO:0000256" key="2">
    <source>
        <dbReference type="ARBA" id="ARBA00022729"/>
    </source>
</evidence>
<evidence type="ECO:0000313" key="6">
    <source>
        <dbReference type="Proteomes" id="UP001591681"/>
    </source>
</evidence>
<comment type="caution">
    <text evidence="5">The sequence shown here is derived from an EMBL/GenBank/DDBJ whole genome shotgun (WGS) entry which is preliminary data.</text>
</comment>
<dbReference type="Gene3D" id="2.60.40.10">
    <property type="entry name" value="Immunoglobulins"/>
    <property type="match status" value="1"/>
</dbReference>
<keyword evidence="4" id="KW-0325">Glycoprotein</keyword>
<sequence length="125" mass="13476">MELRNLQKSDSGFYTGEIQTPEDKTVVEYKLLVLEPVQKPILTVDADWSSGGLCNLAVTCRAGDLSLTSTCNSSTCTQDGDSAHGGLTNFIKHGSIICNHSNPVSCSHAKVDIEGVCPPEQRKEH</sequence>